<dbReference type="InterPro" id="IPR018485">
    <property type="entry name" value="FGGY_C"/>
</dbReference>
<evidence type="ECO:0000313" key="6">
    <source>
        <dbReference type="EMBL" id="HJB30329.1"/>
    </source>
</evidence>
<dbReference type="Proteomes" id="UP000823842">
    <property type="component" value="Unassembled WGS sequence"/>
</dbReference>
<feature type="domain" description="Carbohydrate kinase FGGY N-terminal" evidence="4">
    <location>
        <begin position="6"/>
        <end position="223"/>
    </location>
</feature>
<proteinExistence type="inferred from homology"/>
<evidence type="ECO:0000259" key="5">
    <source>
        <dbReference type="Pfam" id="PF02782"/>
    </source>
</evidence>
<evidence type="ECO:0000256" key="1">
    <source>
        <dbReference type="ARBA" id="ARBA00009156"/>
    </source>
</evidence>
<gene>
    <name evidence="6" type="ORF">IAA06_16270</name>
</gene>
<name>A0A9D2RY88_9FIRM</name>
<feature type="domain" description="Carbohydrate kinase FGGY C-terminal" evidence="5">
    <location>
        <begin position="236"/>
        <end position="405"/>
    </location>
</feature>
<keyword evidence="2" id="KW-0808">Transferase</keyword>
<dbReference type="Pfam" id="PF02782">
    <property type="entry name" value="FGGY_C"/>
    <property type="match status" value="1"/>
</dbReference>
<dbReference type="GO" id="GO:0016301">
    <property type="term" value="F:kinase activity"/>
    <property type="evidence" value="ECO:0007669"/>
    <property type="project" value="UniProtKB-KW"/>
</dbReference>
<organism evidence="6 7">
    <name type="scientific">Candidatus Blautia faecavium</name>
    <dbReference type="NCBI Taxonomy" id="2838487"/>
    <lineage>
        <taxon>Bacteria</taxon>
        <taxon>Bacillati</taxon>
        <taxon>Bacillota</taxon>
        <taxon>Clostridia</taxon>
        <taxon>Lachnospirales</taxon>
        <taxon>Lachnospiraceae</taxon>
        <taxon>Blautia</taxon>
    </lineage>
</organism>
<evidence type="ECO:0000259" key="4">
    <source>
        <dbReference type="Pfam" id="PF00370"/>
    </source>
</evidence>
<dbReference type="InterPro" id="IPR043129">
    <property type="entry name" value="ATPase_NBD"/>
</dbReference>
<evidence type="ECO:0000313" key="7">
    <source>
        <dbReference type="Proteomes" id="UP000823842"/>
    </source>
</evidence>
<comment type="similarity">
    <text evidence="1">Belongs to the FGGY kinase family.</text>
</comment>
<dbReference type="AlphaFoldDB" id="A0A9D2RY88"/>
<dbReference type="Gene3D" id="3.30.420.40">
    <property type="match status" value="2"/>
</dbReference>
<dbReference type="InterPro" id="IPR018484">
    <property type="entry name" value="FGGY_N"/>
</dbReference>
<reference evidence="6" key="1">
    <citation type="journal article" date="2021" name="PeerJ">
        <title>Extensive microbial diversity within the chicken gut microbiome revealed by metagenomics and culture.</title>
        <authorList>
            <person name="Gilroy R."/>
            <person name="Ravi A."/>
            <person name="Getino M."/>
            <person name="Pursley I."/>
            <person name="Horton D.L."/>
            <person name="Alikhan N.F."/>
            <person name="Baker D."/>
            <person name="Gharbi K."/>
            <person name="Hall N."/>
            <person name="Watson M."/>
            <person name="Adriaenssens E.M."/>
            <person name="Foster-Nyarko E."/>
            <person name="Jarju S."/>
            <person name="Secka A."/>
            <person name="Antonio M."/>
            <person name="Oren A."/>
            <person name="Chaudhuri R.R."/>
            <person name="La Ragione R."/>
            <person name="Hildebrand F."/>
            <person name="Pallen M.J."/>
        </authorList>
    </citation>
    <scope>NUCLEOTIDE SEQUENCE</scope>
    <source>
        <strain evidence="6">ChiSjej1B19-5720</strain>
    </source>
</reference>
<comment type="caution">
    <text evidence="6">The sequence shown here is derived from an EMBL/GenBank/DDBJ whole genome shotgun (WGS) entry which is preliminary data.</text>
</comment>
<dbReference type="Pfam" id="PF00370">
    <property type="entry name" value="FGGY_N"/>
    <property type="match status" value="1"/>
</dbReference>
<dbReference type="InterPro" id="IPR000577">
    <property type="entry name" value="Carb_kinase_FGGY"/>
</dbReference>
<protein>
    <submittedName>
        <fullName evidence="6">FGGY-family carbohydrate kinase</fullName>
    </submittedName>
</protein>
<dbReference type="EMBL" id="DWYZ01000308">
    <property type="protein sequence ID" value="HJB30329.1"/>
    <property type="molecule type" value="Genomic_DNA"/>
</dbReference>
<reference evidence="6" key="2">
    <citation type="submission" date="2021-04" db="EMBL/GenBank/DDBJ databases">
        <authorList>
            <person name="Gilroy R."/>
        </authorList>
    </citation>
    <scope>NUCLEOTIDE SEQUENCE</scope>
    <source>
        <strain evidence="6">ChiSjej1B19-5720</strain>
    </source>
</reference>
<dbReference type="PIRSF" id="PIRSF000538">
    <property type="entry name" value="GlpK"/>
    <property type="match status" value="1"/>
</dbReference>
<dbReference type="PANTHER" id="PTHR43095">
    <property type="entry name" value="SUGAR KINASE"/>
    <property type="match status" value="1"/>
</dbReference>
<sequence>MREKSVLGIDLGTSSVKILQRYADGKSKKSRAKYEKKDPNGWWNAVKKALSQADLKSVEAIGLSSQVGTYIVDENIVIGWDCPIGEKELKYLKEKHTPEEFIQEISMHHPDLFSYPLPRLSYIQEKYPKAKKVCQPKDYICEKLTGAYVTDPYSWRGLANLETKKYSKKFLDELGFSKEKLPLILEETKQAGCTRKLDLGGEELAEGIPVYTGLNDFFSALLGMGLLNQGEIFDLSGTSEHLGVLEEKISPHTKMVSGPYLKDFVHYGVTASSGASLDFGLRLWKNNKMNLEEIGKRKPPVFLPYLNGERAPIWDAYARGMFFGISAGCTEEELAYGVLEGVAFSLYHIYESLGSPGAVKLKIAGGAAVNPVLNQLKAELFQIPAEIQEETDSSALGAVMIASIGAGWYADYGDAAKNMCCIRGQTEPLGKYREWLLERFSLYKELYPAVKKQYEQLRRINQ</sequence>
<dbReference type="InterPro" id="IPR050406">
    <property type="entry name" value="FGGY_Carb_Kinase"/>
</dbReference>
<evidence type="ECO:0000256" key="3">
    <source>
        <dbReference type="ARBA" id="ARBA00022777"/>
    </source>
</evidence>
<accession>A0A9D2RY88</accession>
<keyword evidence="3 6" id="KW-0418">Kinase</keyword>
<dbReference type="GO" id="GO:0005975">
    <property type="term" value="P:carbohydrate metabolic process"/>
    <property type="evidence" value="ECO:0007669"/>
    <property type="project" value="InterPro"/>
</dbReference>
<dbReference type="SUPFAM" id="SSF53067">
    <property type="entry name" value="Actin-like ATPase domain"/>
    <property type="match status" value="2"/>
</dbReference>
<evidence type="ECO:0000256" key="2">
    <source>
        <dbReference type="ARBA" id="ARBA00022679"/>
    </source>
</evidence>